<dbReference type="Proteomes" id="UP000799755">
    <property type="component" value="Unassembled WGS sequence"/>
</dbReference>
<name>A0ACB6R1V2_9PLEO</name>
<organism evidence="1 2">
    <name type="scientific">Lindgomyces ingoldianus</name>
    <dbReference type="NCBI Taxonomy" id="673940"/>
    <lineage>
        <taxon>Eukaryota</taxon>
        <taxon>Fungi</taxon>
        <taxon>Dikarya</taxon>
        <taxon>Ascomycota</taxon>
        <taxon>Pezizomycotina</taxon>
        <taxon>Dothideomycetes</taxon>
        <taxon>Pleosporomycetidae</taxon>
        <taxon>Pleosporales</taxon>
        <taxon>Lindgomycetaceae</taxon>
        <taxon>Lindgomyces</taxon>
    </lineage>
</organism>
<evidence type="ECO:0000313" key="1">
    <source>
        <dbReference type="EMBL" id="KAF2473229.1"/>
    </source>
</evidence>
<comment type="caution">
    <text evidence="1">The sequence shown here is derived from an EMBL/GenBank/DDBJ whole genome shotgun (WGS) entry which is preliminary data.</text>
</comment>
<dbReference type="EMBL" id="MU003500">
    <property type="protein sequence ID" value="KAF2473229.1"/>
    <property type="molecule type" value="Genomic_DNA"/>
</dbReference>
<keyword evidence="2" id="KW-1185">Reference proteome</keyword>
<protein>
    <submittedName>
        <fullName evidence="1">Uncharacterized protein</fullName>
    </submittedName>
</protein>
<sequence length="225" mass="25480">MIGNWWHAQFRVEVEDILRNKNHKVRLASLSLSPVMASVMVDLNALLLAGFFLASKSYCEFSSRFFLSASILRQSFEIENLRLKVILRIELEIHHNEVLAAASRHSKWPYTASLKPIAHSKLDFLPLKICLCKIGVEFRPSLQLGADLRFSHLGNRRLGRPCSWKSLERDGFDAAIEAVEEGEDGEGVGAKDTDEVLVEMEAEGYVTYPFTNKNIVCAFRKARIL</sequence>
<accession>A0ACB6R1V2</accession>
<proteinExistence type="predicted"/>
<evidence type="ECO:0000313" key="2">
    <source>
        <dbReference type="Proteomes" id="UP000799755"/>
    </source>
</evidence>
<reference evidence="1" key="1">
    <citation type="journal article" date="2020" name="Stud. Mycol.">
        <title>101 Dothideomycetes genomes: a test case for predicting lifestyles and emergence of pathogens.</title>
        <authorList>
            <person name="Haridas S."/>
            <person name="Albert R."/>
            <person name="Binder M."/>
            <person name="Bloem J."/>
            <person name="Labutti K."/>
            <person name="Salamov A."/>
            <person name="Andreopoulos B."/>
            <person name="Baker S."/>
            <person name="Barry K."/>
            <person name="Bills G."/>
            <person name="Bluhm B."/>
            <person name="Cannon C."/>
            <person name="Castanera R."/>
            <person name="Culley D."/>
            <person name="Daum C."/>
            <person name="Ezra D."/>
            <person name="Gonzalez J."/>
            <person name="Henrissat B."/>
            <person name="Kuo A."/>
            <person name="Liang C."/>
            <person name="Lipzen A."/>
            <person name="Lutzoni F."/>
            <person name="Magnuson J."/>
            <person name="Mondo S."/>
            <person name="Nolan M."/>
            <person name="Ohm R."/>
            <person name="Pangilinan J."/>
            <person name="Park H.-J."/>
            <person name="Ramirez L."/>
            <person name="Alfaro M."/>
            <person name="Sun H."/>
            <person name="Tritt A."/>
            <person name="Yoshinaga Y."/>
            <person name="Zwiers L.-H."/>
            <person name="Turgeon B."/>
            <person name="Goodwin S."/>
            <person name="Spatafora J."/>
            <person name="Crous P."/>
            <person name="Grigoriev I."/>
        </authorList>
    </citation>
    <scope>NUCLEOTIDE SEQUENCE</scope>
    <source>
        <strain evidence="1">ATCC 200398</strain>
    </source>
</reference>
<gene>
    <name evidence="1" type="ORF">BDR25DRAFT_352669</name>
</gene>